<dbReference type="PROSITE" id="PS50943">
    <property type="entry name" value="HTH_CROC1"/>
    <property type="match status" value="1"/>
</dbReference>
<sequence length="170" mass="19277">MAAEELLKRARLAAGKTQADIAWAAGTSRTTLSAYEHGRKSPTLDTAERIVEAAGYEFALDPRVEFTDHLTRRGRPFSVPDRLFRLPLDRAFAKVVLPLHLNWSDPGAEYDLSNPADRRLVFQRVLLEGLPEDIRRYVDGALLIDLWPELVLPTEIREAWVPLVEHVVVR</sequence>
<evidence type="ECO:0000313" key="2">
    <source>
        <dbReference type="EMBL" id="MBC6466008.1"/>
    </source>
</evidence>
<keyword evidence="3" id="KW-1185">Reference proteome</keyword>
<name>A0ABR7LMT0_9ACTN</name>
<reference evidence="2 3" key="1">
    <citation type="submission" date="2020-06" db="EMBL/GenBank/DDBJ databases">
        <title>Actinomadura xiongansis sp. nov., isolated from soil of Baiyangdian.</title>
        <authorList>
            <person name="Zhang X."/>
        </authorList>
    </citation>
    <scope>NUCLEOTIDE SEQUENCE [LARGE SCALE GENOMIC DNA]</scope>
    <source>
        <strain evidence="2 3">HBUM206468</strain>
    </source>
</reference>
<proteinExistence type="predicted"/>
<gene>
    <name evidence="2" type="ORF">HKK74_10925</name>
</gene>
<dbReference type="Gene3D" id="1.10.260.40">
    <property type="entry name" value="lambda repressor-like DNA-binding domains"/>
    <property type="match status" value="1"/>
</dbReference>
<dbReference type="SMART" id="SM00530">
    <property type="entry name" value="HTH_XRE"/>
    <property type="match status" value="1"/>
</dbReference>
<protein>
    <submittedName>
        <fullName evidence="2">Helix-turn-helix transcriptional regulator</fullName>
    </submittedName>
</protein>
<organism evidence="2 3">
    <name type="scientific">Actinomadura alba</name>
    <dbReference type="NCBI Taxonomy" id="406431"/>
    <lineage>
        <taxon>Bacteria</taxon>
        <taxon>Bacillati</taxon>
        <taxon>Actinomycetota</taxon>
        <taxon>Actinomycetes</taxon>
        <taxon>Streptosporangiales</taxon>
        <taxon>Thermomonosporaceae</taxon>
        <taxon>Actinomadura</taxon>
    </lineage>
</organism>
<comment type="caution">
    <text evidence="2">The sequence shown here is derived from an EMBL/GenBank/DDBJ whole genome shotgun (WGS) entry which is preliminary data.</text>
</comment>
<dbReference type="Pfam" id="PF01381">
    <property type="entry name" value="HTH_3"/>
    <property type="match status" value="1"/>
</dbReference>
<dbReference type="CDD" id="cd00093">
    <property type="entry name" value="HTH_XRE"/>
    <property type="match status" value="1"/>
</dbReference>
<feature type="domain" description="HTH cro/C1-type" evidence="1">
    <location>
        <begin position="7"/>
        <end position="53"/>
    </location>
</feature>
<dbReference type="Proteomes" id="UP000805614">
    <property type="component" value="Unassembled WGS sequence"/>
</dbReference>
<dbReference type="InterPro" id="IPR001387">
    <property type="entry name" value="Cro/C1-type_HTH"/>
</dbReference>
<dbReference type="SUPFAM" id="SSF47413">
    <property type="entry name" value="lambda repressor-like DNA-binding domains"/>
    <property type="match status" value="1"/>
</dbReference>
<evidence type="ECO:0000313" key="3">
    <source>
        <dbReference type="Proteomes" id="UP000805614"/>
    </source>
</evidence>
<accession>A0ABR7LMT0</accession>
<dbReference type="EMBL" id="JABVEC010000006">
    <property type="protein sequence ID" value="MBC6466008.1"/>
    <property type="molecule type" value="Genomic_DNA"/>
</dbReference>
<dbReference type="RefSeq" id="WP_187243016.1">
    <property type="nucleotide sequence ID" value="NZ_BAAAOK010000028.1"/>
</dbReference>
<dbReference type="InterPro" id="IPR010982">
    <property type="entry name" value="Lambda_DNA-bd_dom_sf"/>
</dbReference>
<evidence type="ECO:0000259" key="1">
    <source>
        <dbReference type="PROSITE" id="PS50943"/>
    </source>
</evidence>